<evidence type="ECO:0000313" key="2">
    <source>
        <dbReference type="Proteomes" id="UP001187192"/>
    </source>
</evidence>
<proteinExistence type="predicted"/>
<name>A0AA88J2Z1_FICCA</name>
<accession>A0AA88J2Z1</accession>
<comment type="caution">
    <text evidence="1">The sequence shown here is derived from an EMBL/GenBank/DDBJ whole genome shotgun (WGS) entry which is preliminary data.</text>
</comment>
<gene>
    <name evidence="1" type="ORF">TIFTF001_029858</name>
</gene>
<evidence type="ECO:0000313" key="1">
    <source>
        <dbReference type="EMBL" id="GMN60770.1"/>
    </source>
</evidence>
<protein>
    <submittedName>
        <fullName evidence="1">Uncharacterized protein</fullName>
    </submittedName>
</protein>
<sequence length="143" mass="16261">MASSSDPWMRELNDASKLVDEVSAMVSQRSSLPLSGSQMQRHMSTARRKMTILRTKLETLQSLLSKFPGKQRITEREMNRRQDMLNKLSVKAGEVAPTLNMSMSADRDSFFGLDRNRGDIMKIANDLDNHDLVGFQRQIIKGM</sequence>
<dbReference type="EMBL" id="BTGU01000102">
    <property type="protein sequence ID" value="GMN60770.1"/>
    <property type="molecule type" value="Genomic_DNA"/>
</dbReference>
<keyword evidence="2" id="KW-1185">Reference proteome</keyword>
<dbReference type="AlphaFoldDB" id="A0AA88J2Z1"/>
<dbReference type="Proteomes" id="UP001187192">
    <property type="component" value="Unassembled WGS sequence"/>
</dbReference>
<organism evidence="1 2">
    <name type="scientific">Ficus carica</name>
    <name type="common">Common fig</name>
    <dbReference type="NCBI Taxonomy" id="3494"/>
    <lineage>
        <taxon>Eukaryota</taxon>
        <taxon>Viridiplantae</taxon>
        <taxon>Streptophyta</taxon>
        <taxon>Embryophyta</taxon>
        <taxon>Tracheophyta</taxon>
        <taxon>Spermatophyta</taxon>
        <taxon>Magnoliopsida</taxon>
        <taxon>eudicotyledons</taxon>
        <taxon>Gunneridae</taxon>
        <taxon>Pentapetalae</taxon>
        <taxon>rosids</taxon>
        <taxon>fabids</taxon>
        <taxon>Rosales</taxon>
        <taxon>Moraceae</taxon>
        <taxon>Ficeae</taxon>
        <taxon>Ficus</taxon>
    </lineage>
</organism>
<reference evidence="1" key="1">
    <citation type="submission" date="2023-07" db="EMBL/GenBank/DDBJ databases">
        <title>draft genome sequence of fig (Ficus carica).</title>
        <authorList>
            <person name="Takahashi T."/>
            <person name="Nishimura K."/>
        </authorList>
    </citation>
    <scope>NUCLEOTIDE SEQUENCE</scope>
</reference>